<feature type="region of interest" description="Disordered" evidence="5">
    <location>
        <begin position="303"/>
        <end position="322"/>
    </location>
</feature>
<evidence type="ECO:0000256" key="3">
    <source>
        <dbReference type="ARBA" id="ARBA00023295"/>
    </source>
</evidence>
<evidence type="ECO:0000256" key="5">
    <source>
        <dbReference type="SAM" id="MobiDB-lite"/>
    </source>
</evidence>
<name>A0ABU9AQ32_9BACT</name>
<evidence type="ECO:0000256" key="1">
    <source>
        <dbReference type="ARBA" id="ARBA00009865"/>
    </source>
</evidence>
<evidence type="ECO:0000313" key="7">
    <source>
        <dbReference type="EMBL" id="MEK7949828.1"/>
    </source>
</evidence>
<dbReference type="InterPro" id="IPR013320">
    <property type="entry name" value="ConA-like_dom_sf"/>
</dbReference>
<dbReference type="PANTHER" id="PTHR42812">
    <property type="entry name" value="BETA-XYLOSIDASE"/>
    <property type="match status" value="1"/>
</dbReference>
<feature type="region of interest" description="Disordered" evidence="5">
    <location>
        <begin position="513"/>
        <end position="543"/>
    </location>
</feature>
<evidence type="ECO:0000313" key="8">
    <source>
        <dbReference type="Proteomes" id="UP001371305"/>
    </source>
</evidence>
<dbReference type="SUPFAM" id="SSF75005">
    <property type="entry name" value="Arabinanase/levansucrase/invertase"/>
    <property type="match status" value="1"/>
</dbReference>
<keyword evidence="3 4" id="KW-0326">Glycosidase</keyword>
<comment type="similarity">
    <text evidence="1 4">Belongs to the glycosyl hydrolase 43 family.</text>
</comment>
<feature type="compositionally biased region" description="Basic and acidic residues" evidence="5">
    <location>
        <begin position="524"/>
        <end position="535"/>
    </location>
</feature>
<gene>
    <name evidence="7" type="ORF">WKV53_04960</name>
</gene>
<evidence type="ECO:0000256" key="2">
    <source>
        <dbReference type="ARBA" id="ARBA00022801"/>
    </source>
</evidence>
<protein>
    <submittedName>
        <fullName evidence="7">Glycoside hydrolase 43 family protein</fullName>
    </submittedName>
</protein>
<comment type="caution">
    <text evidence="7">The sequence shown here is derived from an EMBL/GenBank/DDBJ whole genome shotgun (WGS) entry which is preliminary data.</text>
</comment>
<feature type="domain" description="Beta-xylosidase C-terminal Concanavalin A-like" evidence="6">
    <location>
        <begin position="322"/>
        <end position="506"/>
    </location>
</feature>
<dbReference type="EMBL" id="JBBUKT010000001">
    <property type="protein sequence ID" value="MEK7949828.1"/>
    <property type="molecule type" value="Genomic_DNA"/>
</dbReference>
<keyword evidence="8" id="KW-1185">Reference proteome</keyword>
<evidence type="ECO:0000256" key="4">
    <source>
        <dbReference type="RuleBase" id="RU361187"/>
    </source>
</evidence>
<reference evidence="7 8" key="1">
    <citation type="submission" date="2024-04" db="EMBL/GenBank/DDBJ databases">
        <title>Luteolibacter sp. isolated from soil.</title>
        <authorList>
            <person name="An J."/>
        </authorList>
    </citation>
    <scope>NUCLEOTIDE SEQUENCE [LARGE SCALE GENOMIC DNA]</scope>
    <source>
        <strain evidence="7 8">Y139</strain>
    </source>
</reference>
<dbReference type="InterPro" id="IPR006710">
    <property type="entry name" value="Glyco_hydro_43"/>
</dbReference>
<keyword evidence="2 4" id="KW-0378">Hydrolase</keyword>
<dbReference type="SUPFAM" id="SSF49899">
    <property type="entry name" value="Concanavalin A-like lectins/glucanases"/>
    <property type="match status" value="1"/>
</dbReference>
<dbReference type="PANTHER" id="PTHR42812:SF12">
    <property type="entry name" value="BETA-XYLOSIDASE-RELATED"/>
    <property type="match status" value="1"/>
</dbReference>
<organism evidence="7 8">
    <name type="scientific">Luteolibacter soli</name>
    <dbReference type="NCBI Taxonomy" id="3135280"/>
    <lineage>
        <taxon>Bacteria</taxon>
        <taxon>Pseudomonadati</taxon>
        <taxon>Verrucomicrobiota</taxon>
        <taxon>Verrucomicrobiia</taxon>
        <taxon>Verrucomicrobiales</taxon>
        <taxon>Verrucomicrobiaceae</taxon>
        <taxon>Luteolibacter</taxon>
    </lineage>
</organism>
<dbReference type="Gene3D" id="2.60.120.200">
    <property type="match status" value="1"/>
</dbReference>
<dbReference type="InterPro" id="IPR041542">
    <property type="entry name" value="GH43_C2"/>
</dbReference>
<dbReference type="CDD" id="cd09001">
    <property type="entry name" value="GH43_FsAxh1-like"/>
    <property type="match status" value="1"/>
</dbReference>
<proteinExistence type="inferred from homology"/>
<dbReference type="Pfam" id="PF17851">
    <property type="entry name" value="GH43_C2"/>
    <property type="match status" value="1"/>
</dbReference>
<evidence type="ECO:0000259" key="6">
    <source>
        <dbReference type="Pfam" id="PF17851"/>
    </source>
</evidence>
<dbReference type="InterPro" id="IPR051795">
    <property type="entry name" value="Glycosyl_Hydrlase_43"/>
</dbReference>
<dbReference type="Gene3D" id="2.115.10.20">
    <property type="entry name" value="Glycosyl hydrolase domain, family 43"/>
    <property type="match status" value="1"/>
</dbReference>
<dbReference type="RefSeq" id="WP_341403244.1">
    <property type="nucleotide sequence ID" value="NZ_JBBUKT010000001.1"/>
</dbReference>
<accession>A0ABU9AQ32</accession>
<dbReference type="InterPro" id="IPR023296">
    <property type="entry name" value="Glyco_hydro_beta-prop_sf"/>
</dbReference>
<dbReference type="Proteomes" id="UP001371305">
    <property type="component" value="Unassembled WGS sequence"/>
</dbReference>
<sequence length="543" mass="60318">MTPTGHSYPWVPDQGDGTYRNPVLHADYSDPDVVRVGSDYFLTSSSFNCTPGLPILHSRDLVNWRIVNHALKNLPHPRYSEIQPGHGVWAPSIRHHDGKFWIFFPTPDEGIYLTTATDPLGEWSPPHLVLAGKGLIDPCPFWDDDGKAYLIHAYAGSRAGIRNKLHLRPMAPNGSRTLGKGKVVVEIDPSLPALEGPKLFKRHGWYYISAPAGGVATGWQCIFRSRSIQGPYEERIVLAQRGTAVNGPHQGALVDTPDDDWWFIHFQDKDLYGRVVHLQPVYWENDWPLVGEAQDETGVGRPVLQHRKPLPSESYPAVPQDSDEFENDTLGLQWQWHANHEGDWYSLTERTGQLRLRPCFALNGDTAKAPNLLLQKFPASEFEVETRIELPDGHASLHSGLVVAGENMAALDAQHLDGMYRLHLTIAGETQATLDLSAPALVLKLKVSEGGVCRLGVATAEAAFYQIGPSFQATPGRWIGAKVGLYCITTDVLDASGHADFAWFRFGPVHHPAEQRKHRTNGAEVHDHASREHSRSTARPTRP</sequence>
<dbReference type="Pfam" id="PF04616">
    <property type="entry name" value="Glyco_hydro_43"/>
    <property type="match status" value="1"/>
</dbReference>
<dbReference type="GO" id="GO:0016787">
    <property type="term" value="F:hydrolase activity"/>
    <property type="evidence" value="ECO:0007669"/>
    <property type="project" value="UniProtKB-KW"/>
</dbReference>